<dbReference type="Proteomes" id="UP001216510">
    <property type="component" value="Chromosome"/>
</dbReference>
<keyword evidence="4" id="KW-1185">Reference proteome</keyword>
<gene>
    <name evidence="3" type="ORF">PX653_17900</name>
</gene>
<name>A0ABY8B997_9BURK</name>
<evidence type="ECO:0000259" key="2">
    <source>
        <dbReference type="Pfam" id="PF11127"/>
    </source>
</evidence>
<dbReference type="EMBL" id="CP119083">
    <property type="protein sequence ID" value="WEF31327.1"/>
    <property type="molecule type" value="Genomic_DNA"/>
</dbReference>
<evidence type="ECO:0000313" key="3">
    <source>
        <dbReference type="EMBL" id="WEF31327.1"/>
    </source>
</evidence>
<dbReference type="RefSeq" id="WP_277414103.1">
    <property type="nucleotide sequence ID" value="NZ_CP119083.1"/>
</dbReference>
<accession>A0ABY8B997</accession>
<keyword evidence="1" id="KW-1133">Transmembrane helix</keyword>
<feature type="domain" description="Inner membrane protein YgaP-like transmembrane" evidence="2">
    <location>
        <begin position="5"/>
        <end position="65"/>
    </location>
</feature>
<proteinExistence type="predicted"/>
<evidence type="ECO:0000313" key="4">
    <source>
        <dbReference type="Proteomes" id="UP001216510"/>
    </source>
</evidence>
<keyword evidence="1" id="KW-0472">Membrane</keyword>
<evidence type="ECO:0000256" key="1">
    <source>
        <dbReference type="SAM" id="Phobius"/>
    </source>
</evidence>
<organism evidence="3 4">
    <name type="scientific">Pseudoduganella chitinolytica</name>
    <dbReference type="NCBI Taxonomy" id="34070"/>
    <lineage>
        <taxon>Bacteria</taxon>
        <taxon>Pseudomonadati</taxon>
        <taxon>Pseudomonadota</taxon>
        <taxon>Betaproteobacteria</taxon>
        <taxon>Burkholderiales</taxon>
        <taxon>Oxalobacteraceae</taxon>
        <taxon>Telluria group</taxon>
        <taxon>Pseudoduganella</taxon>
    </lineage>
</organism>
<protein>
    <submittedName>
        <fullName evidence="3">DUF2892 domain-containing protein</fullName>
    </submittedName>
</protein>
<feature type="transmembrane region" description="Helical" evidence="1">
    <location>
        <begin position="12"/>
        <end position="30"/>
    </location>
</feature>
<feature type="transmembrane region" description="Helical" evidence="1">
    <location>
        <begin position="36"/>
        <end position="63"/>
    </location>
</feature>
<reference evidence="3 4" key="1">
    <citation type="submission" date="2023-02" db="EMBL/GenBank/DDBJ databases">
        <title>Gemone sequence of Telluria chitinolytica ACM 3522T.</title>
        <authorList>
            <person name="Frediansyah A."/>
            <person name="Miess H."/>
            <person name="Gross H."/>
        </authorList>
    </citation>
    <scope>NUCLEOTIDE SEQUENCE [LARGE SCALE GENOMIC DNA]</scope>
    <source>
        <strain evidence="3 4">ACM 3522</strain>
    </source>
</reference>
<keyword evidence="1" id="KW-0812">Transmembrane</keyword>
<sequence>MAKLRNLTGKARALRAAAGGALIVAAAVAWQHGTTAAALALAGAGLGSILSGLLGFCPACALAGRCRLRGTEN</sequence>
<dbReference type="InterPro" id="IPR021309">
    <property type="entry name" value="YgaP-like_TM"/>
</dbReference>
<dbReference type="Pfam" id="PF11127">
    <property type="entry name" value="YgaP-like_TM"/>
    <property type="match status" value="1"/>
</dbReference>